<dbReference type="Proteomes" id="UP000585050">
    <property type="component" value="Unassembled WGS sequence"/>
</dbReference>
<accession>A0A7X8SLY7</accession>
<gene>
    <name evidence="2" type="ORF">HGP29_15410</name>
</gene>
<dbReference type="InterPro" id="IPR036514">
    <property type="entry name" value="SGNH_hydro_sf"/>
</dbReference>
<dbReference type="EMBL" id="JABAIL010000004">
    <property type="protein sequence ID" value="NLR92605.1"/>
    <property type="molecule type" value="Genomic_DNA"/>
</dbReference>
<comment type="caution">
    <text evidence="2">The sequence shown here is derived from an EMBL/GenBank/DDBJ whole genome shotgun (WGS) entry which is preliminary data.</text>
</comment>
<evidence type="ECO:0000313" key="2">
    <source>
        <dbReference type="EMBL" id="NLR92605.1"/>
    </source>
</evidence>
<dbReference type="SUPFAM" id="SSF52266">
    <property type="entry name" value="SGNH hydrolase"/>
    <property type="match status" value="1"/>
</dbReference>
<dbReference type="AlphaFoldDB" id="A0A7X8SLY7"/>
<dbReference type="GO" id="GO:0016788">
    <property type="term" value="F:hydrolase activity, acting on ester bonds"/>
    <property type="evidence" value="ECO:0007669"/>
    <property type="project" value="UniProtKB-ARBA"/>
</dbReference>
<reference evidence="2 3" key="1">
    <citation type="submission" date="2020-04" db="EMBL/GenBank/DDBJ databases">
        <title>Flammeovirga sp. SR4, a novel species isolated from seawater.</title>
        <authorList>
            <person name="Wang X."/>
        </authorList>
    </citation>
    <scope>NUCLEOTIDE SEQUENCE [LARGE SCALE GENOMIC DNA]</scope>
    <source>
        <strain evidence="2 3">SR4</strain>
    </source>
</reference>
<organism evidence="2 3">
    <name type="scientific">Flammeovirga agarivorans</name>
    <dbReference type="NCBI Taxonomy" id="2726742"/>
    <lineage>
        <taxon>Bacteria</taxon>
        <taxon>Pseudomonadati</taxon>
        <taxon>Bacteroidota</taxon>
        <taxon>Cytophagia</taxon>
        <taxon>Cytophagales</taxon>
        <taxon>Flammeovirgaceae</taxon>
        <taxon>Flammeovirga</taxon>
    </lineage>
</organism>
<feature type="domain" description="GSCFA" evidence="1">
    <location>
        <begin position="26"/>
        <end position="258"/>
    </location>
</feature>
<keyword evidence="3" id="KW-1185">Reference proteome</keyword>
<name>A0A7X8SLY7_9BACT</name>
<evidence type="ECO:0000313" key="3">
    <source>
        <dbReference type="Proteomes" id="UP000585050"/>
    </source>
</evidence>
<sequence>MMQNDTFRTPVLVEEFDKKIDYSSNIFSIGSCFSENIGNKLSDYRFQITTNPYGTLYNPISIFDNLSTSIKGKIIDDHKIVEVENVFRHFDFHSDISAHSLEELKSKINSTHNTVKKILDTTQFLFITLGTSFVFERSSDNEIVANCHKVPAKEFRQRLLTIDEIQQSFQKLYALLPKSTTIIFTVSPIRHFRNGLVDNSLSKSLLRYACHLFEEEHNNVHYFPSYEIMMDDLRDYRYYAEDMVHPSKLAIKYIWEQFKNSLIEENCYPLMRDWEKIIQGVNHRPFNPKTEAHQKFLRKLKTKALQIKKFKTEDIISIIDEQIIKQ</sequence>
<proteinExistence type="predicted"/>
<protein>
    <submittedName>
        <fullName evidence="2">GSCFA domain-containing protein</fullName>
    </submittedName>
</protein>
<evidence type="ECO:0000259" key="1">
    <source>
        <dbReference type="Pfam" id="PF08885"/>
    </source>
</evidence>
<dbReference type="Gene3D" id="3.40.50.1110">
    <property type="entry name" value="SGNH hydrolase"/>
    <property type="match status" value="1"/>
</dbReference>
<dbReference type="InterPro" id="IPR014982">
    <property type="entry name" value="GSCFA"/>
</dbReference>
<dbReference type="RefSeq" id="WP_168883313.1">
    <property type="nucleotide sequence ID" value="NZ_JABAIL010000004.1"/>
</dbReference>
<dbReference type="Pfam" id="PF08885">
    <property type="entry name" value="GSCFA"/>
    <property type="match status" value="1"/>
</dbReference>